<feature type="compositionally biased region" description="Polar residues" evidence="1">
    <location>
        <begin position="11"/>
        <end position="21"/>
    </location>
</feature>
<protein>
    <submittedName>
        <fullName evidence="4">FlgD immunoglobulin-like domain containing protein</fullName>
    </submittedName>
</protein>
<accession>A0ABY9TMA1</accession>
<dbReference type="Gene3D" id="2.30.30.910">
    <property type="match status" value="1"/>
</dbReference>
<feature type="region of interest" description="Disordered" evidence="1">
    <location>
        <begin position="1"/>
        <end position="21"/>
    </location>
</feature>
<proteinExistence type="predicted"/>
<evidence type="ECO:0000259" key="3">
    <source>
        <dbReference type="Pfam" id="PF13861"/>
    </source>
</evidence>
<dbReference type="Pfam" id="PF13861">
    <property type="entry name" value="FLgD_tudor"/>
    <property type="match status" value="1"/>
</dbReference>
<evidence type="ECO:0000259" key="2">
    <source>
        <dbReference type="Pfam" id="PF13860"/>
    </source>
</evidence>
<dbReference type="InterPro" id="IPR025965">
    <property type="entry name" value="FlgD/Vpr_Ig-like"/>
</dbReference>
<organism evidence="4 5">
    <name type="scientific">Thalassotalea nanhaiensis</name>
    <dbReference type="NCBI Taxonomy" id="3065648"/>
    <lineage>
        <taxon>Bacteria</taxon>
        <taxon>Pseudomonadati</taxon>
        <taxon>Pseudomonadota</taxon>
        <taxon>Gammaproteobacteria</taxon>
        <taxon>Alteromonadales</taxon>
        <taxon>Colwelliaceae</taxon>
        <taxon>Thalassotalea</taxon>
    </lineage>
</organism>
<dbReference type="Pfam" id="PF13860">
    <property type="entry name" value="FlgD_ig"/>
    <property type="match status" value="1"/>
</dbReference>
<feature type="domain" description="FlgD Tudor-like" evidence="3">
    <location>
        <begin position="88"/>
        <end position="223"/>
    </location>
</feature>
<sequence length="229" mass="25726">MEDKQSDHMAGSQNLLNKSQQSDSVAKQATIELQDFFANIIPEPIDTTVKHDMDTDEVFSQLLASSISQSIDEYNDKLHSNPQINSSSKALQASSLIGRSVLVEDGHFYIEYGEFATGRLQIKSKAHHIFVYVENEQGDIVRIIPLGDDLIGDVSFTWNGITRTGSVAPEGEYRFIVSCISKGKVVELKAMTYNKIIRVTFDHTSDDVWLYFENDQTMNLANVVEILKE</sequence>
<evidence type="ECO:0000313" key="5">
    <source>
        <dbReference type="Proteomes" id="UP001248581"/>
    </source>
</evidence>
<dbReference type="InterPro" id="IPR025963">
    <property type="entry name" value="FLgD_Tudor"/>
</dbReference>
<dbReference type="RefSeq" id="WP_348388857.1">
    <property type="nucleotide sequence ID" value="NZ_CP134146.1"/>
</dbReference>
<evidence type="ECO:0000313" key="4">
    <source>
        <dbReference type="EMBL" id="WNC69714.1"/>
    </source>
</evidence>
<dbReference type="Proteomes" id="UP001248581">
    <property type="component" value="Chromosome"/>
</dbReference>
<evidence type="ECO:0000256" key="1">
    <source>
        <dbReference type="SAM" id="MobiDB-lite"/>
    </source>
</evidence>
<gene>
    <name evidence="4" type="ORF">RI845_06095</name>
</gene>
<feature type="domain" description="FlgD/Vpr Ig-like" evidence="2">
    <location>
        <begin position="117"/>
        <end position="178"/>
    </location>
</feature>
<name>A0ABY9TMA1_9GAMM</name>
<keyword evidence="5" id="KW-1185">Reference proteome</keyword>
<dbReference type="EMBL" id="CP134146">
    <property type="protein sequence ID" value="WNC69714.1"/>
    <property type="molecule type" value="Genomic_DNA"/>
</dbReference>
<dbReference type="Gene3D" id="2.60.40.4070">
    <property type="match status" value="1"/>
</dbReference>
<reference evidence="5" key="1">
    <citation type="submission" date="2023-09" db="EMBL/GenBank/DDBJ databases">
        <authorList>
            <person name="Li S."/>
            <person name="Li X."/>
            <person name="Zhang C."/>
            <person name="Zhao Z."/>
        </authorList>
    </citation>
    <scope>NUCLEOTIDE SEQUENCE [LARGE SCALE GENOMIC DNA]</scope>
    <source>
        <strain evidence="5">SQ345</strain>
    </source>
</reference>